<gene>
    <name evidence="1" type="ORF">VIBNI_A3521</name>
</gene>
<reference evidence="1 2" key="1">
    <citation type="journal article" date="2013" name="ISME J.">
        <title>Comparative genomics of pathogenic lineages of Vibrio nigripulchritudo identifies virulence-associated traits.</title>
        <authorList>
            <person name="Goudenege D."/>
            <person name="Labreuche Y."/>
            <person name="Krin E."/>
            <person name="Ansquer D."/>
            <person name="Mangenot S."/>
            <person name="Calteau A."/>
            <person name="Medigue C."/>
            <person name="Mazel D."/>
            <person name="Polz M.F."/>
            <person name="Le Roux F."/>
        </authorList>
    </citation>
    <scope>NUCLEOTIDE SEQUENCE [LARGE SCALE GENOMIC DNA]</scope>
    <source>
        <strain evidence="2">SnF1</strain>
    </source>
</reference>
<dbReference type="KEGG" id="vni:VIBNI_A3521"/>
<dbReference type="STRING" id="28173.VIBNI_A3521"/>
<organism evidence="1 2">
    <name type="scientific">Vibrio nigripulchritudo</name>
    <dbReference type="NCBI Taxonomy" id="28173"/>
    <lineage>
        <taxon>Bacteria</taxon>
        <taxon>Pseudomonadati</taxon>
        <taxon>Pseudomonadota</taxon>
        <taxon>Gammaproteobacteria</taxon>
        <taxon>Vibrionales</taxon>
        <taxon>Vibrionaceae</taxon>
        <taxon>Vibrio</taxon>
    </lineage>
</organism>
<dbReference type="PATRIC" id="fig|1260221.3.peg.3339"/>
<keyword evidence="2" id="KW-1185">Reference proteome</keyword>
<dbReference type="AlphaFoldDB" id="U4KFI3"/>
<dbReference type="Proteomes" id="UP000016895">
    <property type="component" value="Chromosome 1"/>
</dbReference>
<accession>U4KFI3</accession>
<evidence type="ECO:0000313" key="1">
    <source>
        <dbReference type="EMBL" id="CCO59498.1"/>
    </source>
</evidence>
<sequence>MPLLVLLPVVAGGVGFGAGVWTGSGAGKLVKWGVIGGGAYLAYRVAKEVSA</sequence>
<evidence type="ECO:0000313" key="2">
    <source>
        <dbReference type="Proteomes" id="UP000016895"/>
    </source>
</evidence>
<protein>
    <submittedName>
        <fullName evidence="1">Uncharacterized protein</fullName>
    </submittedName>
</protein>
<name>U4KFI3_9VIBR</name>
<dbReference type="RefSeq" id="WP_022551925.1">
    <property type="nucleotide sequence ID" value="NC_022528.1"/>
</dbReference>
<dbReference type="EMBL" id="FO203526">
    <property type="protein sequence ID" value="CCO59498.1"/>
    <property type="molecule type" value="Genomic_DNA"/>
</dbReference>
<proteinExistence type="predicted"/>